<dbReference type="InterPro" id="IPR027546">
    <property type="entry name" value="Sirtuin_class_III"/>
</dbReference>
<dbReference type="InterPro" id="IPR050134">
    <property type="entry name" value="NAD-dep_sirtuin_deacylases"/>
</dbReference>
<reference evidence="6 7" key="1">
    <citation type="submission" date="2011-01" db="EMBL/GenBank/DDBJ databases">
        <title>Complete sequence of Pseudoxanthomonas suwonensis 11-1.</title>
        <authorList>
            <consortium name="US DOE Joint Genome Institute"/>
            <person name="Lucas S."/>
            <person name="Copeland A."/>
            <person name="Lapidus A."/>
            <person name="Cheng J.-F."/>
            <person name="Goodwin L."/>
            <person name="Pitluck S."/>
            <person name="Teshima H."/>
            <person name="Detter J.C."/>
            <person name="Han C."/>
            <person name="Tapia R."/>
            <person name="Land M."/>
            <person name="Hauser L."/>
            <person name="Kyrpides N."/>
            <person name="Ivanova N."/>
            <person name="Ovchinnikova G."/>
            <person name="Siebers A.K."/>
            <person name="Allgaier M."/>
            <person name="Thelen M.P."/>
            <person name="Hugenholtz P."/>
            <person name="Gladden J."/>
            <person name="Woyke T."/>
        </authorList>
    </citation>
    <scope>NUCLEOTIDE SEQUENCE [LARGE SCALE GENOMIC DNA]</scope>
    <source>
        <strain evidence="7">11-1</strain>
    </source>
</reference>
<keyword evidence="3 4" id="KW-0479">Metal-binding</keyword>
<feature type="binding site" evidence="3 4">
    <location>
        <position position="132"/>
    </location>
    <ligand>
        <name>Zn(2+)</name>
        <dbReference type="ChEBI" id="CHEBI:29105"/>
    </ligand>
</feature>
<keyword evidence="7" id="KW-1185">Reference proteome</keyword>
<evidence type="ECO:0000256" key="1">
    <source>
        <dbReference type="ARBA" id="ARBA00022679"/>
    </source>
</evidence>
<dbReference type="InterPro" id="IPR029035">
    <property type="entry name" value="DHS-like_NAD/FAD-binding_dom"/>
</dbReference>
<dbReference type="EMBL" id="CP002446">
    <property type="protein sequence ID" value="ADV26768.1"/>
    <property type="molecule type" value="Genomic_DNA"/>
</dbReference>
<feature type="binding site" evidence="3">
    <location>
        <position position="241"/>
    </location>
    <ligand>
        <name>NAD(+)</name>
        <dbReference type="ChEBI" id="CHEBI:57540"/>
    </ligand>
</feature>
<comment type="cofactor">
    <cofactor evidence="3">
        <name>Zn(2+)</name>
        <dbReference type="ChEBI" id="CHEBI:29105"/>
    </cofactor>
    <text evidence="3">Binds 1 zinc ion per subunit.</text>
</comment>
<dbReference type="GO" id="GO:0017136">
    <property type="term" value="F:histone deacetylase activity, NAD-dependent"/>
    <property type="evidence" value="ECO:0007669"/>
    <property type="project" value="TreeGrafter"/>
</dbReference>
<gene>
    <name evidence="3" type="primary">cobB</name>
    <name evidence="6" type="ordered locus">Psesu_0917</name>
</gene>
<accession>E6WRN7</accession>
<dbReference type="Proteomes" id="UP000008632">
    <property type="component" value="Chromosome"/>
</dbReference>
<feature type="binding site" evidence="3 4">
    <location>
        <position position="158"/>
    </location>
    <ligand>
        <name>Zn(2+)</name>
        <dbReference type="ChEBI" id="CHEBI:29105"/>
    </ligand>
</feature>
<feature type="binding site" evidence="3 4">
    <location>
        <position position="135"/>
    </location>
    <ligand>
        <name>Zn(2+)</name>
        <dbReference type="ChEBI" id="CHEBI:29105"/>
    </ligand>
</feature>
<comment type="subcellular location">
    <subcellularLocation>
        <location evidence="3">Cytoplasm</location>
    </subcellularLocation>
</comment>
<feature type="binding site" evidence="3">
    <location>
        <position position="73"/>
    </location>
    <ligand>
        <name>substrate</name>
    </ligand>
</feature>
<comment type="domain">
    <text evidence="3">2 residues (Tyr-73 and Arg-76) present in a large hydrophobic pocket are probably involved in substrate specificity. They are important for desuccinylation activity, but dispensable for deacetylation activity.</text>
</comment>
<dbReference type="NCBIfam" id="NF001753">
    <property type="entry name" value="PRK00481.1-3"/>
    <property type="match status" value="1"/>
</dbReference>
<keyword evidence="3 4" id="KW-0862">Zinc</keyword>
<keyword evidence="3" id="KW-0963">Cytoplasm</keyword>
<comment type="similarity">
    <text evidence="3">Belongs to the sirtuin family. Class III subfamily.</text>
</comment>
<dbReference type="InterPro" id="IPR026591">
    <property type="entry name" value="Sirtuin_cat_small_dom_sf"/>
</dbReference>
<evidence type="ECO:0000256" key="2">
    <source>
        <dbReference type="ARBA" id="ARBA00023027"/>
    </source>
</evidence>
<evidence type="ECO:0000313" key="6">
    <source>
        <dbReference type="EMBL" id="ADV26768.1"/>
    </source>
</evidence>
<dbReference type="HOGENOM" id="CLU_023643_3_1_6"/>
<dbReference type="PANTHER" id="PTHR11085">
    <property type="entry name" value="NAD-DEPENDENT PROTEIN DEACYLASE SIRTUIN-5, MITOCHONDRIAL-RELATED"/>
    <property type="match status" value="1"/>
</dbReference>
<feature type="active site" description="Proton acceptor" evidence="3 4">
    <location>
        <position position="124"/>
    </location>
</feature>
<dbReference type="Pfam" id="PF02146">
    <property type="entry name" value="SIR2"/>
    <property type="match status" value="1"/>
</dbReference>
<comment type="function">
    <text evidence="3">NAD-dependent lysine deacetylase and desuccinylase that specifically removes acetyl and succinyl groups on target proteins. Modulates the activities of several proteins which are inactive in their acylated form.</text>
</comment>
<dbReference type="STRING" id="743721.Psesu_0917"/>
<comment type="catalytic activity">
    <reaction evidence="3">
        <text>N(6)-acetyl-L-lysyl-[protein] + NAD(+) + H2O = 2''-O-acetyl-ADP-D-ribose + nicotinamide + L-lysyl-[protein]</text>
        <dbReference type="Rhea" id="RHEA:43636"/>
        <dbReference type="Rhea" id="RHEA-COMP:9752"/>
        <dbReference type="Rhea" id="RHEA-COMP:10731"/>
        <dbReference type="ChEBI" id="CHEBI:15377"/>
        <dbReference type="ChEBI" id="CHEBI:17154"/>
        <dbReference type="ChEBI" id="CHEBI:29969"/>
        <dbReference type="ChEBI" id="CHEBI:57540"/>
        <dbReference type="ChEBI" id="CHEBI:61930"/>
        <dbReference type="ChEBI" id="CHEBI:83767"/>
        <dbReference type="EC" id="2.3.1.286"/>
    </reaction>
</comment>
<feature type="binding site" evidence="3">
    <location>
        <position position="76"/>
    </location>
    <ligand>
        <name>substrate</name>
    </ligand>
</feature>
<dbReference type="PROSITE" id="PS50305">
    <property type="entry name" value="SIRTUIN"/>
    <property type="match status" value="1"/>
</dbReference>
<evidence type="ECO:0000313" key="7">
    <source>
        <dbReference type="Proteomes" id="UP000008632"/>
    </source>
</evidence>
<dbReference type="InterPro" id="IPR026590">
    <property type="entry name" value="Ssirtuin_cat_dom"/>
</dbReference>
<evidence type="ECO:0000256" key="3">
    <source>
        <dbReference type="HAMAP-Rule" id="MF_01121"/>
    </source>
</evidence>
<comment type="catalytic activity">
    <reaction evidence="3">
        <text>N(6)-succinyl-L-lysyl-[protein] + NAD(+) + H2O = 2''-O-succinyl-ADP-D-ribose + nicotinamide + L-lysyl-[protein]</text>
        <dbReference type="Rhea" id="RHEA:47668"/>
        <dbReference type="Rhea" id="RHEA-COMP:9752"/>
        <dbReference type="Rhea" id="RHEA-COMP:11877"/>
        <dbReference type="ChEBI" id="CHEBI:15377"/>
        <dbReference type="ChEBI" id="CHEBI:17154"/>
        <dbReference type="ChEBI" id="CHEBI:29969"/>
        <dbReference type="ChEBI" id="CHEBI:57540"/>
        <dbReference type="ChEBI" id="CHEBI:87830"/>
        <dbReference type="ChEBI" id="CHEBI:87832"/>
    </reaction>
</comment>
<proteinExistence type="inferred from homology"/>
<dbReference type="InterPro" id="IPR003000">
    <property type="entry name" value="Sirtuin"/>
</dbReference>
<dbReference type="GO" id="GO:0008270">
    <property type="term" value="F:zinc ion binding"/>
    <property type="evidence" value="ECO:0007669"/>
    <property type="project" value="UniProtKB-UniRule"/>
</dbReference>
<organism evidence="6 7">
    <name type="scientific">Pseudoxanthomonas suwonensis (strain 11-1)</name>
    <dbReference type="NCBI Taxonomy" id="743721"/>
    <lineage>
        <taxon>Bacteria</taxon>
        <taxon>Pseudomonadati</taxon>
        <taxon>Pseudomonadota</taxon>
        <taxon>Gammaproteobacteria</taxon>
        <taxon>Lysobacterales</taxon>
        <taxon>Lysobacteraceae</taxon>
        <taxon>Pseudoxanthomonas</taxon>
    </lineage>
</organism>
<name>E6WRN7_PSEUU</name>
<dbReference type="eggNOG" id="COG0846">
    <property type="taxonomic scope" value="Bacteria"/>
</dbReference>
<keyword evidence="2 3" id="KW-0520">NAD</keyword>
<evidence type="ECO:0000259" key="5">
    <source>
        <dbReference type="PROSITE" id="PS50305"/>
    </source>
</evidence>
<dbReference type="AlphaFoldDB" id="E6WRN7"/>
<comment type="caution">
    <text evidence="3">Lacks conserved residue(s) required for the propagation of feature annotation.</text>
</comment>
<dbReference type="GO" id="GO:0036054">
    <property type="term" value="F:protein-malonyllysine demalonylase activity"/>
    <property type="evidence" value="ECO:0007669"/>
    <property type="project" value="InterPro"/>
</dbReference>
<evidence type="ECO:0000256" key="4">
    <source>
        <dbReference type="PROSITE-ProRule" id="PRU00236"/>
    </source>
</evidence>
<sequence length="255" mass="27480">MPMEDVVLDPSLQQALARRFERIVVFSGAGMSADSGIPTFRSGSNGLWHAFDPQQLATPQAWRRDSALVWGWYEWRRGLVMQARPNPGHLAVARLQQALGAQVVTQNVDDLHERAGVAGALHLHGSLFAPRCFDCAAPHPLMPSPPGAAQRRLDPPRCAHCGGEVRPGVVWFGEMLEDTVWQQAQERIATCDLLLVVGTSGVVQPAAGLVGLAPRDAVVVEVNPQPGAPGVRPMHHVPLSAAVGLPLLVEQLLRN</sequence>
<dbReference type="GO" id="GO:0070403">
    <property type="term" value="F:NAD+ binding"/>
    <property type="evidence" value="ECO:0007669"/>
    <property type="project" value="UniProtKB-UniRule"/>
</dbReference>
<dbReference type="SUPFAM" id="SSF52467">
    <property type="entry name" value="DHS-like NAD/FAD-binding domain"/>
    <property type="match status" value="1"/>
</dbReference>
<feature type="binding site" evidence="3">
    <location>
        <begin position="106"/>
        <end position="109"/>
    </location>
    <ligand>
        <name>NAD(+)</name>
        <dbReference type="ChEBI" id="CHEBI:57540"/>
    </ligand>
</feature>
<dbReference type="KEGG" id="psu:Psesu_0917"/>
<protein>
    <recommendedName>
        <fullName evidence="3">NAD-dependent protein deacylase</fullName>
        <ecNumber evidence="3">2.3.1.286</ecNumber>
    </recommendedName>
    <alternativeName>
        <fullName evidence="3">Regulatory protein SIR2 homolog</fullName>
    </alternativeName>
</protein>
<dbReference type="EC" id="2.3.1.286" evidence="3"/>
<keyword evidence="1" id="KW-0808">Transferase</keyword>
<dbReference type="CDD" id="cd01412">
    <property type="entry name" value="SIRT5_Af1_CobB"/>
    <property type="match status" value="1"/>
</dbReference>
<dbReference type="Gene3D" id="3.40.50.1220">
    <property type="entry name" value="TPP-binding domain"/>
    <property type="match status" value="1"/>
</dbReference>
<feature type="binding site" evidence="3">
    <location>
        <begin position="198"/>
        <end position="200"/>
    </location>
    <ligand>
        <name>NAD(+)</name>
        <dbReference type="ChEBI" id="CHEBI:57540"/>
    </ligand>
</feature>
<feature type="binding site" evidence="3 4">
    <location>
        <position position="161"/>
    </location>
    <ligand>
        <name>Zn(2+)</name>
        <dbReference type="ChEBI" id="CHEBI:29105"/>
    </ligand>
</feature>
<dbReference type="PANTHER" id="PTHR11085:SF10">
    <property type="entry name" value="NAD-DEPENDENT PROTEIN DEACYLASE SIRTUIN-5, MITOCHONDRIAL-RELATED"/>
    <property type="match status" value="1"/>
</dbReference>
<dbReference type="HAMAP" id="MF_01121">
    <property type="entry name" value="Sirtuin_ClassIII"/>
    <property type="match status" value="1"/>
</dbReference>
<dbReference type="GO" id="GO:0005737">
    <property type="term" value="C:cytoplasm"/>
    <property type="evidence" value="ECO:0007669"/>
    <property type="project" value="UniProtKB-SubCell"/>
</dbReference>
<feature type="binding site" evidence="3">
    <location>
        <begin position="223"/>
        <end position="225"/>
    </location>
    <ligand>
        <name>NAD(+)</name>
        <dbReference type="ChEBI" id="CHEBI:57540"/>
    </ligand>
</feature>
<dbReference type="GO" id="GO:0036055">
    <property type="term" value="F:protein-succinyllysine desuccinylase activity"/>
    <property type="evidence" value="ECO:0007669"/>
    <property type="project" value="UniProtKB-UniRule"/>
</dbReference>
<dbReference type="Gene3D" id="3.30.1600.10">
    <property type="entry name" value="SIR2/SIRT2 'Small Domain"/>
    <property type="match status" value="1"/>
</dbReference>
<feature type="domain" description="Deacetylase sirtuin-type" evidence="5">
    <location>
        <begin position="2"/>
        <end position="255"/>
    </location>
</feature>